<feature type="compositionally biased region" description="Polar residues" evidence="1">
    <location>
        <begin position="525"/>
        <end position="541"/>
    </location>
</feature>
<dbReference type="AlphaFoldDB" id="A0A0C9ZNA4"/>
<dbReference type="Pfam" id="PF09814">
    <property type="entry name" value="HECT_2"/>
    <property type="match status" value="1"/>
</dbReference>
<feature type="compositionally biased region" description="Polar residues" evidence="1">
    <location>
        <begin position="574"/>
        <end position="586"/>
    </location>
</feature>
<organism evidence="2 3">
    <name type="scientific">Pisolithus microcarpus 441</name>
    <dbReference type="NCBI Taxonomy" id="765257"/>
    <lineage>
        <taxon>Eukaryota</taxon>
        <taxon>Fungi</taxon>
        <taxon>Dikarya</taxon>
        <taxon>Basidiomycota</taxon>
        <taxon>Agaricomycotina</taxon>
        <taxon>Agaricomycetes</taxon>
        <taxon>Agaricomycetidae</taxon>
        <taxon>Boletales</taxon>
        <taxon>Sclerodermatineae</taxon>
        <taxon>Pisolithaceae</taxon>
        <taxon>Pisolithus</taxon>
    </lineage>
</organism>
<name>A0A0C9ZNA4_9AGAM</name>
<reference evidence="3" key="2">
    <citation type="submission" date="2015-01" db="EMBL/GenBank/DDBJ databases">
        <title>Evolutionary Origins and Diversification of the Mycorrhizal Mutualists.</title>
        <authorList>
            <consortium name="DOE Joint Genome Institute"/>
            <consortium name="Mycorrhizal Genomics Consortium"/>
            <person name="Kohler A."/>
            <person name="Kuo A."/>
            <person name="Nagy L.G."/>
            <person name="Floudas D."/>
            <person name="Copeland A."/>
            <person name="Barry K.W."/>
            <person name="Cichocki N."/>
            <person name="Veneault-Fourrey C."/>
            <person name="LaButti K."/>
            <person name="Lindquist E.A."/>
            <person name="Lipzen A."/>
            <person name="Lundell T."/>
            <person name="Morin E."/>
            <person name="Murat C."/>
            <person name="Riley R."/>
            <person name="Ohm R."/>
            <person name="Sun H."/>
            <person name="Tunlid A."/>
            <person name="Henrissat B."/>
            <person name="Grigoriev I.V."/>
            <person name="Hibbett D.S."/>
            <person name="Martin F."/>
        </authorList>
    </citation>
    <scope>NUCLEOTIDE SEQUENCE [LARGE SCALE GENOMIC DNA]</scope>
    <source>
        <strain evidence="3">441</strain>
    </source>
</reference>
<dbReference type="GO" id="GO:0000209">
    <property type="term" value="P:protein polyubiquitination"/>
    <property type="evidence" value="ECO:0007669"/>
    <property type="project" value="TreeGrafter"/>
</dbReference>
<evidence type="ECO:0000313" key="2">
    <source>
        <dbReference type="EMBL" id="KIK21283.1"/>
    </source>
</evidence>
<feature type="region of interest" description="Disordered" evidence="1">
    <location>
        <begin position="616"/>
        <end position="653"/>
    </location>
</feature>
<dbReference type="GO" id="GO:0006513">
    <property type="term" value="P:protein monoubiquitination"/>
    <property type="evidence" value="ECO:0007669"/>
    <property type="project" value="TreeGrafter"/>
</dbReference>
<dbReference type="OrthoDB" id="66510at2759"/>
<dbReference type="GO" id="GO:0031624">
    <property type="term" value="F:ubiquitin conjugating enzyme binding"/>
    <property type="evidence" value="ECO:0007669"/>
    <property type="project" value="TreeGrafter"/>
</dbReference>
<protein>
    <submittedName>
        <fullName evidence="2">Uncharacterized protein</fullName>
    </submittedName>
</protein>
<keyword evidence="3" id="KW-1185">Reference proteome</keyword>
<dbReference type="HOGENOM" id="CLU_303505_0_0_1"/>
<feature type="region of interest" description="Disordered" evidence="1">
    <location>
        <begin position="520"/>
        <end position="598"/>
    </location>
</feature>
<feature type="compositionally biased region" description="Low complexity" evidence="1">
    <location>
        <begin position="217"/>
        <end position="230"/>
    </location>
</feature>
<sequence>MATLTRAAVLEELVEGDTTRSLRYSIPAPFPTECLIGLEDSSNDEILNELAAERVEYDVPAIVFERPLKDIQLSIAAVQQSCMSTLANLLSVTTALPSTSLQPRTAREHQSSPVSAMDVNMWSNTCALGALVQALQVLDGVVDHGNSEYTPAKEENQDTVHETTLLMQLHDLVDAHVPSMHRHDAHLAQAIVGLLTDLHQLSTSFVSTPDLSLSLSSRQSTSRLSPQSPSIPAVEDDPHAVLTTLQKQLSSLQTSNSVDTSTSGATPTTTAAHHLQAALLWSRIDEQLATIVALCKTRGLTNSGHRTPDNEDPFSDAAAISGVAPTESNVDAPSVPSFDEDHLPPQYEYEYDVVNGELPPAYAADFALAHAHGSLVDQKQISKYPSEKVSGEFSAPLSTVSHVHQSTSLDLDLVTQAIDRLYAVAPQLTNQRVELRQEKIAQMQKAQRTSNKGKARDATSVREAELEKMLDLLGRASAREIPDQSVVIDPARKTRVKKKPDLKEQRYTYIEHIVQRAAAGRLHSQDATPSCTPSPTANPGSHSRVGAENEQIRGNHSSRDGGSTEMLSKGSPVTPETKNASENLTVPTHKESRSRSVSAPHLAFFRSMSWDRSCTASSTQDLHSNGPKTPSSVRRLSERFGSKSRPASSGGPTVSSALDVVYVAEHHEMLKHVLVFVSLPPSFPSHGNLNDNGQPASSNALTAEVLADTSSLTRGDQLMLRLAGTPSLPLGLPVPVVPGFKNAIAKGTYWEIKLSCVQRSRLFGIRNSTNVTSSENDDPPLLSASQLTTLLPISYTCASCLIPLVTPAPTQYRDLPSEYWEELVDAWMCHPEEQTLADLKMNMRGEADKSGRRFGFWPTEGEALVGGSYIMFEGRSVVGGNVTEVVSTSRGDTACLIRCLCGAIVGRRQERKLENGSTLRMYRLSKYAIRLISAAAECPKIPMSAFIVRDMIEHVQAHATYRFVLSDEEEERPRILVWLFKPRIRISYMLTSPLILPRSDSIEASKVLYKILGPDSTKDIKELLNKYPGFPQAEHLYYPMDVCRKLAALLSESTRAYPDSLRTMTGLEVGWLHRG</sequence>
<proteinExistence type="predicted"/>
<dbReference type="Proteomes" id="UP000054018">
    <property type="component" value="Unassembled WGS sequence"/>
</dbReference>
<dbReference type="PANTHER" id="PTHR31531">
    <property type="entry name" value="E3 UBIQUITIN-PROTEIN LIGASE E3D FAMILY MEMBER"/>
    <property type="match status" value="1"/>
</dbReference>
<feature type="compositionally biased region" description="Basic and acidic residues" evidence="1">
    <location>
        <begin position="545"/>
        <end position="559"/>
    </location>
</feature>
<dbReference type="GO" id="GO:0000151">
    <property type="term" value="C:ubiquitin ligase complex"/>
    <property type="evidence" value="ECO:0007669"/>
    <property type="project" value="TreeGrafter"/>
</dbReference>
<reference evidence="2 3" key="1">
    <citation type="submission" date="2014-04" db="EMBL/GenBank/DDBJ databases">
        <authorList>
            <consortium name="DOE Joint Genome Institute"/>
            <person name="Kuo A."/>
            <person name="Kohler A."/>
            <person name="Costa M.D."/>
            <person name="Nagy L.G."/>
            <person name="Floudas D."/>
            <person name="Copeland A."/>
            <person name="Barry K.W."/>
            <person name="Cichocki N."/>
            <person name="Veneault-Fourrey C."/>
            <person name="LaButti K."/>
            <person name="Lindquist E.A."/>
            <person name="Lipzen A."/>
            <person name="Lundell T."/>
            <person name="Morin E."/>
            <person name="Murat C."/>
            <person name="Sun H."/>
            <person name="Tunlid A."/>
            <person name="Henrissat B."/>
            <person name="Grigoriev I.V."/>
            <person name="Hibbett D.S."/>
            <person name="Martin F."/>
            <person name="Nordberg H.P."/>
            <person name="Cantor M.N."/>
            <person name="Hua S.X."/>
        </authorList>
    </citation>
    <scope>NUCLEOTIDE SEQUENCE [LARGE SCALE GENOMIC DNA]</scope>
    <source>
        <strain evidence="2 3">441</strain>
    </source>
</reference>
<feature type="compositionally biased region" description="Polar residues" evidence="1">
    <location>
        <begin position="616"/>
        <end position="634"/>
    </location>
</feature>
<dbReference type="InterPro" id="IPR019193">
    <property type="entry name" value="UBQ-conj_enz_E2-bd_prot"/>
</dbReference>
<accession>A0A0C9ZNA4</accession>
<dbReference type="STRING" id="765257.A0A0C9ZNA4"/>
<gene>
    <name evidence="2" type="ORF">PISMIDRAFT_681518</name>
</gene>
<dbReference type="EMBL" id="KN833753">
    <property type="protein sequence ID" value="KIK21283.1"/>
    <property type="molecule type" value="Genomic_DNA"/>
</dbReference>
<dbReference type="GO" id="GO:0030332">
    <property type="term" value="F:cyclin binding"/>
    <property type="evidence" value="ECO:0007669"/>
    <property type="project" value="TreeGrafter"/>
</dbReference>
<feature type="region of interest" description="Disordered" evidence="1">
    <location>
        <begin position="217"/>
        <end position="236"/>
    </location>
</feature>
<dbReference type="GO" id="GO:0051865">
    <property type="term" value="P:protein autoubiquitination"/>
    <property type="evidence" value="ECO:0007669"/>
    <property type="project" value="TreeGrafter"/>
</dbReference>
<dbReference type="PANTHER" id="PTHR31531:SF2">
    <property type="entry name" value="E3 UBIQUITIN-PROTEIN LIGASE E3D"/>
    <property type="match status" value="1"/>
</dbReference>
<evidence type="ECO:0000256" key="1">
    <source>
        <dbReference type="SAM" id="MobiDB-lite"/>
    </source>
</evidence>
<dbReference type="GO" id="GO:0005829">
    <property type="term" value="C:cytosol"/>
    <property type="evidence" value="ECO:0007669"/>
    <property type="project" value="TreeGrafter"/>
</dbReference>
<dbReference type="GO" id="GO:0005634">
    <property type="term" value="C:nucleus"/>
    <property type="evidence" value="ECO:0007669"/>
    <property type="project" value="TreeGrafter"/>
</dbReference>
<evidence type="ECO:0000313" key="3">
    <source>
        <dbReference type="Proteomes" id="UP000054018"/>
    </source>
</evidence>
<dbReference type="GO" id="GO:0061630">
    <property type="term" value="F:ubiquitin protein ligase activity"/>
    <property type="evidence" value="ECO:0007669"/>
    <property type="project" value="TreeGrafter"/>
</dbReference>
<dbReference type="GO" id="GO:0043161">
    <property type="term" value="P:proteasome-mediated ubiquitin-dependent protein catabolic process"/>
    <property type="evidence" value="ECO:0007669"/>
    <property type="project" value="TreeGrafter"/>
</dbReference>